<evidence type="ECO:0000313" key="14">
    <source>
        <dbReference type="Proteomes" id="UP000253250"/>
    </source>
</evidence>
<dbReference type="Pfam" id="PF01467">
    <property type="entry name" value="CTP_transf_like"/>
    <property type="match status" value="1"/>
</dbReference>
<feature type="domain" description="Cytidyltransferase-like" evidence="12">
    <location>
        <begin position="33"/>
        <end position="173"/>
    </location>
</feature>
<dbReference type="EC" id="2.7.7.18" evidence="11"/>
<keyword evidence="7 11" id="KW-0547">Nucleotide-binding</keyword>
<evidence type="ECO:0000256" key="5">
    <source>
        <dbReference type="ARBA" id="ARBA00022679"/>
    </source>
</evidence>
<proteinExistence type="inferred from homology"/>
<keyword evidence="5 11" id="KW-0808">Transferase</keyword>
<keyword evidence="9 11" id="KW-0520">NAD</keyword>
<dbReference type="NCBIfam" id="TIGR00482">
    <property type="entry name" value="nicotinate (nicotinamide) nucleotide adenylyltransferase"/>
    <property type="match status" value="1"/>
</dbReference>
<evidence type="ECO:0000259" key="12">
    <source>
        <dbReference type="Pfam" id="PF01467"/>
    </source>
</evidence>
<evidence type="ECO:0000256" key="4">
    <source>
        <dbReference type="ARBA" id="ARBA00022642"/>
    </source>
</evidence>
<dbReference type="SUPFAM" id="SSF52374">
    <property type="entry name" value="Nucleotidylyl transferase"/>
    <property type="match status" value="1"/>
</dbReference>
<dbReference type="OrthoDB" id="5295945at2"/>
<evidence type="ECO:0000256" key="7">
    <source>
        <dbReference type="ARBA" id="ARBA00022741"/>
    </source>
</evidence>
<keyword evidence="4 11" id="KW-0662">Pyridine nucleotide biosynthesis</keyword>
<dbReference type="HAMAP" id="MF_00244">
    <property type="entry name" value="NaMN_adenylyltr"/>
    <property type="match status" value="1"/>
</dbReference>
<reference evidence="13 14" key="1">
    <citation type="submission" date="2018-02" db="EMBL/GenBank/DDBJ databases">
        <title>Insights into the biology of acidophilic members of the Acidiferrobacteraceae family derived from comparative genomic analyses.</title>
        <authorList>
            <person name="Issotta F."/>
            <person name="Thyssen C."/>
            <person name="Mena C."/>
            <person name="Moya A."/>
            <person name="Bellenberg S."/>
            <person name="Sproer C."/>
            <person name="Covarrubias P.C."/>
            <person name="Sand W."/>
            <person name="Quatrini R."/>
            <person name="Vera M."/>
        </authorList>
    </citation>
    <scope>NUCLEOTIDE SEQUENCE [LARGE SCALE GENOMIC DNA]</scope>
    <source>
        <strain evidence="14">m-1</strain>
    </source>
</reference>
<sequence length="240" mass="26391">MRAARSGSRVSRLRSSWFGVTGISADNRALLGVFGGTFDPVHRGHVAVACALMRALPLSRIVFVPAARPPHRPTPFADAHHRLAMLRLALAGDPRFDIDEVEYEREGPSYMVDTLATLRARHGRPLALILGADAFAGLPAWHRWRRILGLAHIIIVSRPGFDDRLPEWVRPRLVRCGADLLDADHGRALRFTASARPESATALRQALADGIAPEAWLPPGVPAYIEAHGLYRRSSHHDEG</sequence>
<evidence type="ECO:0000256" key="3">
    <source>
        <dbReference type="ARBA" id="ARBA00009014"/>
    </source>
</evidence>
<dbReference type="NCBIfam" id="TIGR00125">
    <property type="entry name" value="cyt_tran_rel"/>
    <property type="match status" value="1"/>
</dbReference>
<evidence type="ECO:0000256" key="2">
    <source>
        <dbReference type="ARBA" id="ARBA00005019"/>
    </source>
</evidence>
<dbReference type="UniPathway" id="UPA00253">
    <property type="reaction ID" value="UER00332"/>
</dbReference>
<dbReference type="AlphaFoldDB" id="A0A368HE67"/>
<gene>
    <name evidence="11" type="primary">nadD</name>
    <name evidence="13" type="ORF">C4900_13295</name>
</gene>
<evidence type="ECO:0000256" key="9">
    <source>
        <dbReference type="ARBA" id="ARBA00023027"/>
    </source>
</evidence>
<keyword evidence="8 11" id="KW-0067">ATP-binding</keyword>
<organism evidence="13 14">
    <name type="scientific">Acidiferrobacter thiooxydans</name>
    <dbReference type="NCBI Taxonomy" id="163359"/>
    <lineage>
        <taxon>Bacteria</taxon>
        <taxon>Pseudomonadati</taxon>
        <taxon>Pseudomonadota</taxon>
        <taxon>Gammaproteobacteria</taxon>
        <taxon>Acidiferrobacterales</taxon>
        <taxon>Acidiferrobacteraceae</taxon>
        <taxon>Acidiferrobacter</taxon>
    </lineage>
</organism>
<dbReference type="EMBL" id="PSYR01000002">
    <property type="protein sequence ID" value="RCN56736.1"/>
    <property type="molecule type" value="Genomic_DNA"/>
</dbReference>
<evidence type="ECO:0000313" key="13">
    <source>
        <dbReference type="EMBL" id="RCN56736.1"/>
    </source>
</evidence>
<evidence type="ECO:0000256" key="11">
    <source>
        <dbReference type="HAMAP-Rule" id="MF_00244"/>
    </source>
</evidence>
<dbReference type="InterPro" id="IPR005248">
    <property type="entry name" value="NadD/NMNAT"/>
</dbReference>
<accession>A0A368HE67</accession>
<dbReference type="Proteomes" id="UP000253250">
    <property type="component" value="Unassembled WGS sequence"/>
</dbReference>
<dbReference type="NCBIfam" id="NF000839">
    <property type="entry name" value="PRK00071.1-1"/>
    <property type="match status" value="1"/>
</dbReference>
<comment type="function">
    <text evidence="1 11">Catalyzes the reversible adenylation of nicotinate mononucleotide (NaMN) to nicotinic acid adenine dinucleotide (NaAD).</text>
</comment>
<evidence type="ECO:0000256" key="8">
    <source>
        <dbReference type="ARBA" id="ARBA00022840"/>
    </source>
</evidence>
<evidence type="ECO:0000256" key="1">
    <source>
        <dbReference type="ARBA" id="ARBA00002324"/>
    </source>
</evidence>
<dbReference type="GO" id="GO:0009435">
    <property type="term" value="P:NAD+ biosynthetic process"/>
    <property type="evidence" value="ECO:0007669"/>
    <property type="project" value="UniProtKB-UniRule"/>
</dbReference>
<dbReference type="GO" id="GO:0004515">
    <property type="term" value="F:nicotinate-nucleotide adenylyltransferase activity"/>
    <property type="evidence" value="ECO:0007669"/>
    <property type="project" value="UniProtKB-UniRule"/>
</dbReference>
<comment type="similarity">
    <text evidence="3 11">Belongs to the NadD family.</text>
</comment>
<dbReference type="PANTHER" id="PTHR39321:SF3">
    <property type="entry name" value="PHOSPHOPANTETHEINE ADENYLYLTRANSFERASE"/>
    <property type="match status" value="1"/>
</dbReference>
<dbReference type="CDD" id="cd02165">
    <property type="entry name" value="NMNAT"/>
    <property type="match status" value="1"/>
</dbReference>
<evidence type="ECO:0000256" key="6">
    <source>
        <dbReference type="ARBA" id="ARBA00022695"/>
    </source>
</evidence>
<evidence type="ECO:0000256" key="10">
    <source>
        <dbReference type="ARBA" id="ARBA00048721"/>
    </source>
</evidence>
<dbReference type="Gene3D" id="3.40.50.620">
    <property type="entry name" value="HUPs"/>
    <property type="match status" value="1"/>
</dbReference>
<comment type="caution">
    <text evidence="13">The sequence shown here is derived from an EMBL/GenBank/DDBJ whole genome shotgun (WGS) entry which is preliminary data.</text>
</comment>
<dbReference type="PANTHER" id="PTHR39321">
    <property type="entry name" value="NICOTINATE-NUCLEOTIDE ADENYLYLTRANSFERASE-RELATED"/>
    <property type="match status" value="1"/>
</dbReference>
<protein>
    <recommendedName>
        <fullName evidence="11">Probable nicotinate-nucleotide adenylyltransferase</fullName>
        <ecNumber evidence="11">2.7.7.18</ecNumber>
    </recommendedName>
    <alternativeName>
        <fullName evidence="11">Deamido-NAD(+) diphosphorylase</fullName>
    </alternativeName>
    <alternativeName>
        <fullName evidence="11">Deamido-NAD(+) pyrophosphorylase</fullName>
    </alternativeName>
    <alternativeName>
        <fullName evidence="11">Nicotinate mononucleotide adenylyltransferase</fullName>
        <shortName evidence="11">NaMN adenylyltransferase</shortName>
    </alternativeName>
</protein>
<dbReference type="InterPro" id="IPR004821">
    <property type="entry name" value="Cyt_trans-like"/>
</dbReference>
<comment type="pathway">
    <text evidence="2 11">Cofactor biosynthesis; NAD(+) biosynthesis; deamido-NAD(+) from nicotinate D-ribonucleotide: step 1/1.</text>
</comment>
<comment type="catalytic activity">
    <reaction evidence="10 11">
        <text>nicotinate beta-D-ribonucleotide + ATP + H(+) = deamido-NAD(+) + diphosphate</text>
        <dbReference type="Rhea" id="RHEA:22860"/>
        <dbReference type="ChEBI" id="CHEBI:15378"/>
        <dbReference type="ChEBI" id="CHEBI:30616"/>
        <dbReference type="ChEBI" id="CHEBI:33019"/>
        <dbReference type="ChEBI" id="CHEBI:57502"/>
        <dbReference type="ChEBI" id="CHEBI:58437"/>
        <dbReference type="EC" id="2.7.7.18"/>
    </reaction>
</comment>
<dbReference type="InterPro" id="IPR014729">
    <property type="entry name" value="Rossmann-like_a/b/a_fold"/>
</dbReference>
<name>A0A368HE67_9GAMM</name>
<keyword evidence="14" id="KW-1185">Reference proteome</keyword>
<dbReference type="GO" id="GO:0005524">
    <property type="term" value="F:ATP binding"/>
    <property type="evidence" value="ECO:0007669"/>
    <property type="project" value="UniProtKB-KW"/>
</dbReference>
<keyword evidence="6 11" id="KW-0548">Nucleotidyltransferase</keyword>